<organism evidence="1">
    <name type="scientific">Arundo donax</name>
    <name type="common">Giant reed</name>
    <name type="synonym">Donax arundinaceus</name>
    <dbReference type="NCBI Taxonomy" id="35708"/>
    <lineage>
        <taxon>Eukaryota</taxon>
        <taxon>Viridiplantae</taxon>
        <taxon>Streptophyta</taxon>
        <taxon>Embryophyta</taxon>
        <taxon>Tracheophyta</taxon>
        <taxon>Spermatophyta</taxon>
        <taxon>Magnoliopsida</taxon>
        <taxon>Liliopsida</taxon>
        <taxon>Poales</taxon>
        <taxon>Poaceae</taxon>
        <taxon>PACMAD clade</taxon>
        <taxon>Arundinoideae</taxon>
        <taxon>Arundineae</taxon>
        <taxon>Arundo</taxon>
    </lineage>
</organism>
<reference evidence="1" key="1">
    <citation type="submission" date="2014-09" db="EMBL/GenBank/DDBJ databases">
        <authorList>
            <person name="Magalhaes I.L.F."/>
            <person name="Oliveira U."/>
            <person name="Santos F.R."/>
            <person name="Vidigal T.H.D.A."/>
            <person name="Brescovit A.D."/>
            <person name="Santos A.J."/>
        </authorList>
    </citation>
    <scope>NUCLEOTIDE SEQUENCE</scope>
    <source>
        <tissue evidence="1">Shoot tissue taken approximately 20 cm above the soil surface</tissue>
    </source>
</reference>
<name>A0A0A9FF31_ARUDO</name>
<proteinExistence type="predicted"/>
<protein>
    <submittedName>
        <fullName evidence="1">Uncharacterized protein</fullName>
    </submittedName>
</protein>
<evidence type="ECO:0000313" key="1">
    <source>
        <dbReference type="EMBL" id="JAE08731.1"/>
    </source>
</evidence>
<sequence>MKLYQKGIKNFE</sequence>
<reference evidence="1" key="2">
    <citation type="journal article" date="2015" name="Data Brief">
        <title>Shoot transcriptome of the giant reed, Arundo donax.</title>
        <authorList>
            <person name="Barrero R.A."/>
            <person name="Guerrero F.D."/>
            <person name="Moolhuijzen P."/>
            <person name="Goolsby J.A."/>
            <person name="Tidwell J."/>
            <person name="Bellgard S.E."/>
            <person name="Bellgard M.I."/>
        </authorList>
    </citation>
    <scope>NUCLEOTIDE SEQUENCE</scope>
    <source>
        <tissue evidence="1">Shoot tissue taken approximately 20 cm above the soil surface</tissue>
    </source>
</reference>
<accession>A0A0A9FF31</accession>
<dbReference type="EMBL" id="GBRH01189165">
    <property type="protein sequence ID" value="JAE08731.1"/>
    <property type="molecule type" value="Transcribed_RNA"/>
</dbReference>